<dbReference type="EMBL" id="JBIGHV010000010">
    <property type="protein sequence ID" value="MFG6432899.1"/>
    <property type="molecule type" value="Genomic_DNA"/>
</dbReference>
<proteinExistence type="predicted"/>
<dbReference type="SUPFAM" id="SSF48452">
    <property type="entry name" value="TPR-like"/>
    <property type="match status" value="1"/>
</dbReference>
<dbReference type="RefSeq" id="WP_394483141.1">
    <property type="nucleotide sequence ID" value="NZ_JBIGHV010000010.1"/>
</dbReference>
<gene>
    <name evidence="1" type="ORF">ACG00Y_23490</name>
</gene>
<dbReference type="InterPro" id="IPR011990">
    <property type="entry name" value="TPR-like_helical_dom_sf"/>
</dbReference>
<sequence>MIALLALLQCHTLAQPACRRAQLDEAEQLALDAQDLDAKWRRMHFQNKATAAEIHAKAVDSMSRAIAIWDGLDVPNLVGRGLSELSRLQITFGDVDAAVATARRLVEHWHARGNVQKEGDAYFELATRIEAGRQCFEALAGWEQTIAFAQANHLDFLYANALRQKANWLKAQGRESEAEAAQQAASKAMTEAFGSTKKRRVDPEAQMPERWVDVPAAPMFAELLVLDKGQRLALTNRSTKFIESASLGCATDDGGQWRLGRPLFSIFMNHGGVGPNGHFDVTRAFAGTRTRWTDRPMGCEEGRPTVVEVLYADGTKWRLATDAPDEGGR</sequence>
<protein>
    <submittedName>
        <fullName evidence="1">Uncharacterized protein</fullName>
    </submittedName>
</protein>
<evidence type="ECO:0000313" key="1">
    <source>
        <dbReference type="EMBL" id="MFG6432899.1"/>
    </source>
</evidence>
<accession>A0ABW7F8J9</accession>
<comment type="caution">
    <text evidence="1">The sequence shown here is derived from an EMBL/GenBank/DDBJ whole genome shotgun (WGS) entry which is preliminary data.</text>
</comment>
<organism evidence="1 2">
    <name type="scientific">Pelomonas parva</name>
    <dbReference type="NCBI Taxonomy" id="3299032"/>
    <lineage>
        <taxon>Bacteria</taxon>
        <taxon>Pseudomonadati</taxon>
        <taxon>Pseudomonadota</taxon>
        <taxon>Betaproteobacteria</taxon>
        <taxon>Burkholderiales</taxon>
        <taxon>Sphaerotilaceae</taxon>
        <taxon>Roseateles</taxon>
    </lineage>
</organism>
<name>A0ABW7F8J9_9BURK</name>
<keyword evidence="2" id="KW-1185">Reference proteome</keyword>
<evidence type="ECO:0000313" key="2">
    <source>
        <dbReference type="Proteomes" id="UP001606210"/>
    </source>
</evidence>
<reference evidence="1 2" key="1">
    <citation type="submission" date="2024-08" db="EMBL/GenBank/DDBJ databases">
        <authorList>
            <person name="Lu H."/>
        </authorList>
    </citation>
    <scope>NUCLEOTIDE SEQUENCE [LARGE SCALE GENOMIC DNA]</scope>
    <source>
        <strain evidence="1 2">LYH14W</strain>
    </source>
</reference>
<dbReference type="Proteomes" id="UP001606210">
    <property type="component" value="Unassembled WGS sequence"/>
</dbReference>